<sequence>MSLFRFITRLASVFYKPQLSACKTQSWSHPPPVSTMVKKIVVEGYEAFTECLKENTGTVFVLFSGSLDDTGVSWCPDCVKADPVIERNVDKAPEDSVFVHCHVGPRDYWKDQSNEFRKDPQLYLKCVPTLLRVGKPHRLEEEQCCSDDLVQMMFEED</sequence>
<dbReference type="PANTHER" id="PTHR12452">
    <property type="entry name" value="42-9-9 PROTEIN-RELATED"/>
    <property type="match status" value="1"/>
</dbReference>
<evidence type="ECO:0000256" key="6">
    <source>
        <dbReference type="ARBA" id="ARBA00023284"/>
    </source>
</evidence>
<feature type="domain" description="Thioredoxin" evidence="7">
    <location>
        <begin position="42"/>
        <end position="156"/>
    </location>
</feature>
<evidence type="ECO:0000259" key="7">
    <source>
        <dbReference type="Pfam" id="PF06110"/>
    </source>
</evidence>
<protein>
    <recommendedName>
        <fullName evidence="3">Thioredoxin domain-containing protein 17</fullName>
    </recommendedName>
</protein>
<evidence type="ECO:0000313" key="8">
    <source>
        <dbReference type="EMBL" id="KAK3770138.1"/>
    </source>
</evidence>
<dbReference type="GO" id="GO:0047134">
    <property type="term" value="F:protein-disulfide reductase [NAD(P)H] activity"/>
    <property type="evidence" value="ECO:0007669"/>
    <property type="project" value="InterPro"/>
</dbReference>
<comment type="caution">
    <text evidence="8">The sequence shown here is derived from an EMBL/GenBank/DDBJ whole genome shotgun (WGS) entry which is preliminary data.</text>
</comment>
<comment type="similarity">
    <text evidence="2">Belongs to the thioredoxin family.</text>
</comment>
<name>A0AAE0ZIM3_9GAST</name>
<dbReference type="FunFam" id="3.40.30.10:FF:000124">
    <property type="entry name" value="Thioredoxin domain-containing 17"/>
    <property type="match status" value="1"/>
</dbReference>
<evidence type="ECO:0000313" key="9">
    <source>
        <dbReference type="Proteomes" id="UP001283361"/>
    </source>
</evidence>
<dbReference type="CDD" id="cd02952">
    <property type="entry name" value="TRP14_like"/>
    <property type="match status" value="1"/>
</dbReference>
<accession>A0AAE0ZIM3</accession>
<dbReference type="InterPro" id="IPR036249">
    <property type="entry name" value="Thioredoxin-like_sf"/>
</dbReference>
<dbReference type="SUPFAM" id="SSF52833">
    <property type="entry name" value="Thioredoxin-like"/>
    <property type="match status" value="1"/>
</dbReference>
<organism evidence="8 9">
    <name type="scientific">Elysia crispata</name>
    <name type="common">lettuce slug</name>
    <dbReference type="NCBI Taxonomy" id="231223"/>
    <lineage>
        <taxon>Eukaryota</taxon>
        <taxon>Metazoa</taxon>
        <taxon>Spiralia</taxon>
        <taxon>Lophotrochozoa</taxon>
        <taxon>Mollusca</taxon>
        <taxon>Gastropoda</taxon>
        <taxon>Heterobranchia</taxon>
        <taxon>Euthyneura</taxon>
        <taxon>Panpulmonata</taxon>
        <taxon>Sacoglossa</taxon>
        <taxon>Placobranchoidea</taxon>
        <taxon>Plakobranchidae</taxon>
        <taxon>Elysia</taxon>
    </lineage>
</organism>
<dbReference type="PANTHER" id="PTHR12452:SF0">
    <property type="entry name" value="THIOREDOXIN DOMAIN-CONTAINING PROTEIN 17"/>
    <property type="match status" value="1"/>
</dbReference>
<keyword evidence="9" id="KW-1185">Reference proteome</keyword>
<evidence type="ECO:0000256" key="1">
    <source>
        <dbReference type="ARBA" id="ARBA00004496"/>
    </source>
</evidence>
<evidence type="ECO:0000256" key="2">
    <source>
        <dbReference type="ARBA" id="ARBA00008987"/>
    </source>
</evidence>
<dbReference type="Pfam" id="PF06110">
    <property type="entry name" value="TXD17-like_Trx"/>
    <property type="match status" value="1"/>
</dbReference>
<proteinExistence type="inferred from homology"/>
<dbReference type="InterPro" id="IPR045108">
    <property type="entry name" value="TXNDC17-like"/>
</dbReference>
<comment type="subcellular location">
    <subcellularLocation>
        <location evidence="1">Cytoplasm</location>
    </subcellularLocation>
</comment>
<evidence type="ECO:0000256" key="5">
    <source>
        <dbReference type="ARBA" id="ARBA00023157"/>
    </source>
</evidence>
<dbReference type="GO" id="GO:0005829">
    <property type="term" value="C:cytosol"/>
    <property type="evidence" value="ECO:0007669"/>
    <property type="project" value="TreeGrafter"/>
</dbReference>
<dbReference type="InterPro" id="IPR010357">
    <property type="entry name" value="TXNDC17_dom"/>
</dbReference>
<dbReference type="EMBL" id="JAWDGP010003866">
    <property type="protein sequence ID" value="KAK3770138.1"/>
    <property type="molecule type" value="Genomic_DNA"/>
</dbReference>
<gene>
    <name evidence="8" type="ORF">RRG08_007049</name>
</gene>
<keyword evidence="5" id="KW-1015">Disulfide bond</keyword>
<dbReference type="AlphaFoldDB" id="A0AAE0ZIM3"/>
<evidence type="ECO:0000256" key="4">
    <source>
        <dbReference type="ARBA" id="ARBA00022490"/>
    </source>
</evidence>
<keyword evidence="6" id="KW-0676">Redox-active center</keyword>
<keyword evidence="4" id="KW-0963">Cytoplasm</keyword>
<evidence type="ECO:0000256" key="3">
    <source>
        <dbReference type="ARBA" id="ARBA00016949"/>
    </source>
</evidence>
<dbReference type="Proteomes" id="UP001283361">
    <property type="component" value="Unassembled WGS sequence"/>
</dbReference>
<dbReference type="Gene3D" id="3.40.30.10">
    <property type="entry name" value="Glutaredoxin"/>
    <property type="match status" value="1"/>
</dbReference>
<reference evidence="8" key="1">
    <citation type="journal article" date="2023" name="G3 (Bethesda)">
        <title>A reference genome for the long-term kleptoplast-retaining sea slug Elysia crispata morphotype clarki.</title>
        <authorList>
            <person name="Eastman K.E."/>
            <person name="Pendleton A.L."/>
            <person name="Shaikh M.A."/>
            <person name="Suttiyut T."/>
            <person name="Ogas R."/>
            <person name="Tomko P."/>
            <person name="Gavelis G."/>
            <person name="Widhalm J.R."/>
            <person name="Wisecaver J.H."/>
        </authorList>
    </citation>
    <scope>NUCLEOTIDE SEQUENCE</scope>
    <source>
        <strain evidence="8">ECLA1</strain>
    </source>
</reference>